<dbReference type="Gene3D" id="1.10.357.10">
    <property type="entry name" value="Tetracycline Repressor, domain 2"/>
    <property type="match status" value="1"/>
</dbReference>
<dbReference type="GO" id="GO:0003700">
    <property type="term" value="F:DNA-binding transcription factor activity"/>
    <property type="evidence" value="ECO:0007669"/>
    <property type="project" value="TreeGrafter"/>
</dbReference>
<evidence type="ECO:0000259" key="3">
    <source>
        <dbReference type="PROSITE" id="PS50977"/>
    </source>
</evidence>
<keyword evidence="5" id="KW-1185">Reference proteome</keyword>
<dbReference type="SUPFAM" id="SSF46689">
    <property type="entry name" value="Homeodomain-like"/>
    <property type="match status" value="1"/>
</dbReference>
<keyword evidence="1 2" id="KW-0238">DNA-binding</keyword>
<dbReference type="Pfam" id="PF00440">
    <property type="entry name" value="TetR_N"/>
    <property type="match status" value="1"/>
</dbReference>
<comment type="caution">
    <text evidence="4">The sequence shown here is derived from an EMBL/GenBank/DDBJ whole genome shotgun (WGS) entry which is preliminary data.</text>
</comment>
<evidence type="ECO:0000313" key="5">
    <source>
        <dbReference type="Proteomes" id="UP000535543"/>
    </source>
</evidence>
<dbReference type="GO" id="GO:0000976">
    <property type="term" value="F:transcription cis-regulatory region binding"/>
    <property type="evidence" value="ECO:0007669"/>
    <property type="project" value="TreeGrafter"/>
</dbReference>
<dbReference type="InterPro" id="IPR036271">
    <property type="entry name" value="Tet_transcr_reg_TetR-rel_C_sf"/>
</dbReference>
<feature type="domain" description="HTH tetR-type" evidence="3">
    <location>
        <begin position="12"/>
        <end position="72"/>
    </location>
</feature>
<dbReference type="EMBL" id="VCQU01000001">
    <property type="protein sequence ID" value="NMN93747.1"/>
    <property type="molecule type" value="Genomic_DNA"/>
</dbReference>
<name>A0A848KCG1_9NOCA</name>
<dbReference type="InterPro" id="IPR009057">
    <property type="entry name" value="Homeodomain-like_sf"/>
</dbReference>
<dbReference type="Proteomes" id="UP000535543">
    <property type="component" value="Unassembled WGS sequence"/>
</dbReference>
<evidence type="ECO:0000256" key="1">
    <source>
        <dbReference type="ARBA" id="ARBA00023125"/>
    </source>
</evidence>
<evidence type="ECO:0000256" key="2">
    <source>
        <dbReference type="PROSITE-ProRule" id="PRU00335"/>
    </source>
</evidence>
<sequence length="195" mass="21917">MEAAVVQAPAQPTARERILSCAYDLFSRRGIRDVGTDEIIAVAGVAKATLYRHFRSKDDLVVAFLERREQLWTYGLINARSQELADEPEAQLLAIFDVFDEWFRYSDNFEGCSFINVLLEMGADHPAGRASIAHLENIRNMVRELAVQAGLRHTEEFAQSWHILMKGSIISATAGDLDAAKRAQAMGRTLIEQHR</sequence>
<gene>
    <name evidence="4" type="ORF">FGL95_01675</name>
</gene>
<dbReference type="PANTHER" id="PTHR30055">
    <property type="entry name" value="HTH-TYPE TRANSCRIPTIONAL REGULATOR RUTR"/>
    <property type="match status" value="1"/>
</dbReference>
<dbReference type="AlphaFoldDB" id="A0A848KCG1"/>
<dbReference type="PROSITE" id="PS50977">
    <property type="entry name" value="HTH_TETR_2"/>
    <property type="match status" value="1"/>
</dbReference>
<evidence type="ECO:0000313" key="4">
    <source>
        <dbReference type="EMBL" id="NMN93747.1"/>
    </source>
</evidence>
<reference evidence="4 5" key="2">
    <citation type="submission" date="2020-06" db="EMBL/GenBank/DDBJ databases">
        <title>Antribacter stalactiti gen. nov., sp. nov., a new member of the family Nacardiaceae isolated from a cave.</title>
        <authorList>
            <person name="Kim I.S."/>
        </authorList>
    </citation>
    <scope>NUCLEOTIDE SEQUENCE [LARGE SCALE GENOMIC DNA]</scope>
    <source>
        <strain evidence="4 5">YC2-7</strain>
    </source>
</reference>
<feature type="DNA-binding region" description="H-T-H motif" evidence="2">
    <location>
        <begin position="35"/>
        <end position="54"/>
    </location>
</feature>
<organism evidence="4 5">
    <name type="scientific">Antrihabitans stalactiti</name>
    <dbReference type="NCBI Taxonomy" id="2584121"/>
    <lineage>
        <taxon>Bacteria</taxon>
        <taxon>Bacillati</taxon>
        <taxon>Actinomycetota</taxon>
        <taxon>Actinomycetes</taxon>
        <taxon>Mycobacteriales</taxon>
        <taxon>Nocardiaceae</taxon>
        <taxon>Antrihabitans</taxon>
    </lineage>
</organism>
<dbReference type="PANTHER" id="PTHR30055:SF200">
    <property type="entry name" value="HTH-TYPE TRANSCRIPTIONAL REPRESSOR BDCR"/>
    <property type="match status" value="1"/>
</dbReference>
<dbReference type="InterPro" id="IPR050109">
    <property type="entry name" value="HTH-type_TetR-like_transc_reg"/>
</dbReference>
<dbReference type="InterPro" id="IPR001647">
    <property type="entry name" value="HTH_TetR"/>
</dbReference>
<accession>A0A848KCG1</accession>
<dbReference type="PRINTS" id="PR00455">
    <property type="entry name" value="HTHTETR"/>
</dbReference>
<proteinExistence type="predicted"/>
<dbReference type="SUPFAM" id="SSF48498">
    <property type="entry name" value="Tetracyclin repressor-like, C-terminal domain"/>
    <property type="match status" value="1"/>
</dbReference>
<protein>
    <submittedName>
        <fullName evidence="4">TetR/AcrR family transcriptional regulator</fullName>
    </submittedName>
</protein>
<dbReference type="RefSeq" id="WP_169584439.1">
    <property type="nucleotide sequence ID" value="NZ_VCQU01000001.1"/>
</dbReference>
<reference evidence="4 5" key="1">
    <citation type="submission" date="2019-05" db="EMBL/GenBank/DDBJ databases">
        <authorList>
            <person name="Lee S.D."/>
        </authorList>
    </citation>
    <scope>NUCLEOTIDE SEQUENCE [LARGE SCALE GENOMIC DNA]</scope>
    <source>
        <strain evidence="4 5">YC2-7</strain>
    </source>
</reference>